<dbReference type="Pfam" id="PF00595">
    <property type="entry name" value="PDZ"/>
    <property type="match status" value="1"/>
</dbReference>
<evidence type="ECO:0000256" key="11">
    <source>
        <dbReference type="ARBA" id="ARBA00060371"/>
    </source>
</evidence>
<dbReference type="SUPFAM" id="SSF52058">
    <property type="entry name" value="L domain-like"/>
    <property type="match status" value="2"/>
</dbReference>
<feature type="compositionally biased region" description="Low complexity" evidence="16">
    <location>
        <begin position="646"/>
        <end position="658"/>
    </location>
</feature>
<dbReference type="GO" id="GO:0045211">
    <property type="term" value="C:postsynaptic membrane"/>
    <property type="evidence" value="ECO:0007669"/>
    <property type="project" value="TreeGrafter"/>
</dbReference>
<evidence type="ECO:0000256" key="4">
    <source>
        <dbReference type="ARBA" id="ARBA00022475"/>
    </source>
</evidence>
<gene>
    <name evidence="19" type="primary">ERBIN</name>
</gene>
<dbReference type="InterPro" id="IPR055414">
    <property type="entry name" value="LRR_R13L4/SHOC2-like"/>
</dbReference>
<dbReference type="FunFam" id="3.80.10.10:FF:000022">
    <property type="entry name" value="Erbin isoform 7"/>
    <property type="match status" value="1"/>
</dbReference>
<keyword evidence="18" id="KW-1185">Reference proteome</keyword>
<dbReference type="SMART" id="SM00228">
    <property type="entry name" value="PDZ"/>
    <property type="match status" value="1"/>
</dbReference>
<feature type="region of interest" description="Disordered" evidence="16">
    <location>
        <begin position="943"/>
        <end position="964"/>
    </location>
</feature>
<dbReference type="PROSITE" id="PS51450">
    <property type="entry name" value="LRR"/>
    <property type="match status" value="3"/>
</dbReference>
<dbReference type="GO" id="GO:0010468">
    <property type="term" value="P:regulation of gene expression"/>
    <property type="evidence" value="ECO:0007669"/>
    <property type="project" value="UniProtKB-ARBA"/>
</dbReference>
<dbReference type="InterPro" id="IPR001478">
    <property type="entry name" value="PDZ"/>
</dbReference>
<evidence type="ECO:0000256" key="14">
    <source>
        <dbReference type="ARBA" id="ARBA00083415"/>
    </source>
</evidence>
<keyword evidence="9" id="KW-0472">Membrane</keyword>
<dbReference type="FunFam" id="3.80.10.10:FF:000013">
    <property type="entry name" value="Erbin isoform 7"/>
    <property type="match status" value="1"/>
</dbReference>
<evidence type="ECO:0000256" key="13">
    <source>
        <dbReference type="ARBA" id="ARBA00076296"/>
    </source>
</evidence>
<dbReference type="PANTHER" id="PTHR23119:SF46">
    <property type="entry name" value="ERBB2 INTERACTING PROTEIN"/>
    <property type="match status" value="1"/>
</dbReference>
<feature type="region of interest" description="Disordered" evidence="16">
    <location>
        <begin position="1069"/>
        <end position="1099"/>
    </location>
</feature>
<dbReference type="SMART" id="SM00364">
    <property type="entry name" value="LRR_BAC"/>
    <property type="match status" value="10"/>
</dbReference>
<dbReference type="InterPro" id="IPR001611">
    <property type="entry name" value="Leu-rich_rpt"/>
</dbReference>
<feature type="region of interest" description="Disordered" evidence="16">
    <location>
        <begin position="462"/>
        <end position="489"/>
    </location>
</feature>
<evidence type="ECO:0000256" key="6">
    <source>
        <dbReference type="ARBA" id="ARBA00022614"/>
    </source>
</evidence>
<feature type="region of interest" description="Disordered" evidence="16">
    <location>
        <begin position="996"/>
        <end position="1018"/>
    </location>
</feature>
<keyword evidence="5" id="KW-0597">Phosphoprotein</keyword>
<keyword evidence="6" id="KW-0433">Leucine-rich repeat</keyword>
<dbReference type="GO" id="GO:0005912">
    <property type="term" value="C:adherens junction"/>
    <property type="evidence" value="ECO:0007669"/>
    <property type="project" value="TreeGrafter"/>
</dbReference>
<accession>A0A2U3XM85</accession>
<dbReference type="Proteomes" id="UP000245341">
    <property type="component" value="Unplaced"/>
</dbReference>
<dbReference type="OrthoDB" id="2187496at2759"/>
<evidence type="ECO:0000256" key="5">
    <source>
        <dbReference type="ARBA" id="ARBA00022553"/>
    </source>
</evidence>
<dbReference type="Gene3D" id="3.80.10.10">
    <property type="entry name" value="Ribonuclease Inhibitor"/>
    <property type="match status" value="3"/>
</dbReference>
<dbReference type="GeneID" id="102740274"/>
<dbReference type="GO" id="GO:0014069">
    <property type="term" value="C:postsynaptic density"/>
    <property type="evidence" value="ECO:0007669"/>
    <property type="project" value="TreeGrafter"/>
</dbReference>
<keyword evidence="8" id="KW-0965">Cell junction</keyword>
<dbReference type="FunFam" id="2.30.42.10:FF:000036">
    <property type="entry name" value="Erbin isoform 7"/>
    <property type="match status" value="1"/>
</dbReference>
<dbReference type="Pfam" id="PF23598">
    <property type="entry name" value="LRR_14"/>
    <property type="match status" value="1"/>
</dbReference>
<keyword evidence="10" id="KW-0539">Nucleus</keyword>
<dbReference type="GO" id="GO:0016323">
    <property type="term" value="C:basolateral plasma membrane"/>
    <property type="evidence" value="ECO:0007669"/>
    <property type="project" value="UniProtKB-SubCell"/>
</dbReference>
<dbReference type="GO" id="GO:0098887">
    <property type="term" value="P:neurotransmitter receptor transport, endosome to postsynaptic membrane"/>
    <property type="evidence" value="ECO:0007669"/>
    <property type="project" value="TreeGrafter"/>
</dbReference>
<dbReference type="SUPFAM" id="SSF50156">
    <property type="entry name" value="PDZ domain-like"/>
    <property type="match status" value="1"/>
</dbReference>
<name>A0A2U3XM85_LEPWE</name>
<dbReference type="GO" id="GO:0045197">
    <property type="term" value="P:establishment or maintenance of epithelial cell apical/basal polarity"/>
    <property type="evidence" value="ECO:0007669"/>
    <property type="project" value="TreeGrafter"/>
</dbReference>
<evidence type="ECO:0000256" key="10">
    <source>
        <dbReference type="ARBA" id="ARBA00023242"/>
    </source>
</evidence>
<dbReference type="PANTHER" id="PTHR23119">
    <property type="entry name" value="DISCS LARGE"/>
    <property type="match status" value="1"/>
</dbReference>
<dbReference type="PROSITE" id="PS50106">
    <property type="entry name" value="PDZ"/>
    <property type="match status" value="1"/>
</dbReference>
<dbReference type="GO" id="GO:0030056">
    <property type="term" value="C:hemidesmosome"/>
    <property type="evidence" value="ECO:0007669"/>
    <property type="project" value="UniProtKB-SubCell"/>
</dbReference>
<dbReference type="GO" id="GO:0031965">
    <property type="term" value="C:nuclear membrane"/>
    <property type="evidence" value="ECO:0007669"/>
    <property type="project" value="UniProtKB-SubCell"/>
</dbReference>
<protein>
    <recommendedName>
        <fullName evidence="12">Erbin</fullName>
    </recommendedName>
    <alternativeName>
        <fullName evidence="13">Densin-180-like protein</fullName>
    </alternativeName>
    <alternativeName>
        <fullName evidence="15">Erbb2-interacting protein</fullName>
    </alternativeName>
    <alternativeName>
        <fullName evidence="14">Protein LAP2</fullName>
    </alternativeName>
</protein>
<proteinExistence type="inferred from homology"/>
<dbReference type="GO" id="GO:0043113">
    <property type="term" value="P:receptor clustering"/>
    <property type="evidence" value="ECO:0007669"/>
    <property type="project" value="TreeGrafter"/>
</dbReference>
<feature type="compositionally biased region" description="Basic and acidic residues" evidence="16">
    <location>
        <begin position="470"/>
        <end position="480"/>
    </location>
</feature>
<dbReference type="GO" id="GO:0098609">
    <property type="term" value="P:cell-cell adhesion"/>
    <property type="evidence" value="ECO:0007669"/>
    <property type="project" value="TreeGrafter"/>
</dbReference>
<dbReference type="Gene3D" id="2.30.42.10">
    <property type="match status" value="1"/>
</dbReference>
<dbReference type="CDD" id="cd06749">
    <property type="entry name" value="PDZ_densin_erbin-like"/>
    <property type="match status" value="1"/>
</dbReference>
<dbReference type="GO" id="GO:0070433">
    <property type="term" value="P:negative regulation of nucleotide-binding oligomerization domain containing 2 signaling pathway"/>
    <property type="evidence" value="ECO:0007669"/>
    <property type="project" value="UniProtKB-ARBA"/>
</dbReference>
<evidence type="ECO:0000256" key="9">
    <source>
        <dbReference type="ARBA" id="ARBA00023136"/>
    </source>
</evidence>
<evidence type="ECO:0000256" key="8">
    <source>
        <dbReference type="ARBA" id="ARBA00022949"/>
    </source>
</evidence>
<evidence type="ECO:0000256" key="15">
    <source>
        <dbReference type="ARBA" id="ARBA00084015"/>
    </source>
</evidence>
<dbReference type="FunFam" id="3.80.10.10:FF:000020">
    <property type="entry name" value="Erbin isoform 7"/>
    <property type="match status" value="1"/>
</dbReference>
<evidence type="ECO:0000259" key="17">
    <source>
        <dbReference type="PROSITE" id="PS50106"/>
    </source>
</evidence>
<feature type="region of interest" description="Disordered" evidence="16">
    <location>
        <begin position="819"/>
        <end position="863"/>
    </location>
</feature>
<feature type="region of interest" description="Disordered" evidence="16">
    <location>
        <begin position="1112"/>
        <end position="1189"/>
    </location>
</feature>
<sequence length="1368" mass="153439">MTTKRSLFVRLVPCRCLRGEEETVTTLDYSHCSLEQVPKEIFTFEKTLEELYLDANQIEELPKQLFNCQSLHKLSLPDNDLTTLPASIANLINLRELDVSKNGIQEFPENIKNCKVLTVVEASVNPISKLPDGFSQLLNLTQLYLNDAFLEFLPANFGRLTKLQILELRENQLKMLPKTMNRLTQLERLDLGSNEFTEVPEVLEQLSGLKEFWMDGNRLTFIPGFIGSLKQLTYLDVSKNNIEMIEEGISACENLQDLLLSSNSLQQLPETIGSLKNVTTLKIDENQLMYLPDSIGGLVSIEELDCSFNEVEALPSSIGQLTNIRTFAADHNYLQQLPPEIGSWKNITVLFLHSNKLETLPEEMGDMQKLKVINLSDNRLKNLPFSFTKLQQLTAMWLSDNQSKPLIPLQKETDSETQKMVLTNYMFPQQPRTEDVMFISDNESFNPSLWEEQRKQRAQVAFDCDEDKDEREAPPREGNLKRYPTPYPDELKNMVKTVQTIVHRLKDEETCEDSGKDLKPHEDQQVVNNDTSESTIPIRIKADEREKYMIGNSSQKTSESEAEMSPGSLPVTTNMKASENLKHIVNHDDVFEESEELSSDEEMKMAEMRPPLIESSINQPKVVALSNNKKDDTKDTDSLSDEVTHNSNQNNSNCSSPSRMSDSVSLNTDSSQDTSLCSPMKQTHIGINSKIRQEDENFNSLLPNGDILNHSMEEKFQVHDEKDFNLPEYDLNIEEQLVLIEKGVDSTATSDESHKLDHINMNLNKLVTNDTFQPEIVERSKTQDIVLGMDFLSINAKGEAEPLENGNKYPNLECVDKVNGHSEETPQSPGRTEPHDTDSSVDMGISKSTEDLSPQRSGPIGSVVKSHSITNMETGGLKIYDILSDNGPQQPNATIKVTSTVDGKNIVRSKSATLLYDQPLQVFTGSSSSSDLISGTKAVFKFDSNHNPEEPNIIRGPTVSGPQSTPQIYGPPQYNIQYSSSAAVKDTLWHAKQNPQIDHVGFPPQRLPRSESTESHSYAKHSANMNFSNHNNVRANTGYHLHQRPGPGRHGEMWAISPNDRLIPGATRTTIQRQSSVSSTASVNLGESGPTRRAQIPEGDYLSYRELHSVGRTPLMSGSQRPLSARTYSIDGPNASRPQSARPSISEIPERTMSVSDFNYSRTSPSKRPNARVGSEHSLLDPPGKSKVPHDWREQVLRHIEAKKLEKMPLINGQMGQPLRPQANYSQIHHPLPQASVARHPSREQLIDYLMLKVAHQPPYTQPHCPPRQGHELARQEMRVRVEKDPELGFSISGGVGGRGNPFRPEDDGIFVTRVQPEGPASKLLQPGDKIIQANGYSFINIEHGQAVSLLKTFQNTVELIIVREVSS</sequence>
<organism evidence="18 19">
    <name type="scientific">Leptonychotes weddellii</name>
    <name type="common">Weddell seal</name>
    <name type="synonym">Otaria weddellii</name>
    <dbReference type="NCBI Taxonomy" id="9713"/>
    <lineage>
        <taxon>Eukaryota</taxon>
        <taxon>Metazoa</taxon>
        <taxon>Chordata</taxon>
        <taxon>Craniata</taxon>
        <taxon>Vertebrata</taxon>
        <taxon>Euteleostomi</taxon>
        <taxon>Mammalia</taxon>
        <taxon>Eutheria</taxon>
        <taxon>Laurasiatheria</taxon>
        <taxon>Carnivora</taxon>
        <taxon>Caniformia</taxon>
        <taxon>Pinnipedia</taxon>
        <taxon>Phocidae</taxon>
        <taxon>Monachinae</taxon>
        <taxon>Lobodontini</taxon>
        <taxon>Leptonychotes</taxon>
    </lineage>
</organism>
<evidence type="ECO:0000256" key="7">
    <source>
        <dbReference type="ARBA" id="ARBA00022737"/>
    </source>
</evidence>
<feature type="domain" description="PDZ" evidence="17">
    <location>
        <begin position="1277"/>
        <end position="1366"/>
    </location>
</feature>
<evidence type="ECO:0000256" key="16">
    <source>
        <dbReference type="SAM" id="MobiDB-lite"/>
    </source>
</evidence>
<feature type="region of interest" description="Disordered" evidence="16">
    <location>
        <begin position="625"/>
        <end position="678"/>
    </location>
</feature>
<dbReference type="CTD" id="55914"/>
<feature type="compositionally biased region" description="Basic and acidic residues" evidence="16">
    <location>
        <begin position="628"/>
        <end position="637"/>
    </location>
</feature>
<comment type="subcellular location">
    <subcellularLocation>
        <location evidence="2">Basolateral cell membrane</location>
    </subcellularLocation>
    <subcellularLocation>
        <location evidence="11">Cell junction</location>
        <location evidence="11">Hemidesmosome</location>
    </subcellularLocation>
    <subcellularLocation>
        <location evidence="1">Nucleus membrane</location>
    </subcellularLocation>
</comment>
<comment type="similarity">
    <text evidence="3">Belongs to the LAP (LRR and PDZ) protein family.</text>
</comment>
<reference evidence="19" key="1">
    <citation type="submission" date="2025-08" db="UniProtKB">
        <authorList>
            <consortium name="RefSeq"/>
        </authorList>
    </citation>
    <scope>IDENTIFICATION</scope>
    <source>
        <tissue evidence="19">Liver</tissue>
    </source>
</reference>
<keyword evidence="7" id="KW-0677">Repeat</keyword>
<dbReference type="SMART" id="SM00369">
    <property type="entry name" value="LRR_TYP"/>
    <property type="match status" value="12"/>
</dbReference>
<dbReference type="InterPro" id="IPR032675">
    <property type="entry name" value="LRR_dom_sf"/>
</dbReference>
<dbReference type="GO" id="GO:0019901">
    <property type="term" value="F:protein kinase binding"/>
    <property type="evidence" value="ECO:0007669"/>
    <property type="project" value="TreeGrafter"/>
</dbReference>
<dbReference type="InterPro" id="IPR036034">
    <property type="entry name" value="PDZ_sf"/>
</dbReference>
<dbReference type="InterPro" id="IPR050614">
    <property type="entry name" value="Synaptic_Scaffolding_LAP-MAGUK"/>
</dbReference>
<keyword evidence="4" id="KW-1003">Cell membrane</keyword>
<evidence type="ECO:0000256" key="2">
    <source>
        <dbReference type="ARBA" id="ARBA00004187"/>
    </source>
</evidence>
<evidence type="ECO:0000313" key="19">
    <source>
        <dbReference type="RefSeq" id="XP_006732594.1"/>
    </source>
</evidence>
<dbReference type="InterPro" id="IPR003591">
    <property type="entry name" value="Leu-rich_rpt_typical-subtyp"/>
</dbReference>
<evidence type="ECO:0000256" key="12">
    <source>
        <dbReference type="ARBA" id="ARBA00074479"/>
    </source>
</evidence>
<feature type="compositionally biased region" description="Polar residues" evidence="16">
    <location>
        <begin position="659"/>
        <end position="678"/>
    </location>
</feature>
<dbReference type="GO" id="GO:0098968">
    <property type="term" value="P:neurotransmitter receptor transport postsynaptic membrane to endosome"/>
    <property type="evidence" value="ECO:0007669"/>
    <property type="project" value="TreeGrafter"/>
</dbReference>
<dbReference type="Pfam" id="PF13855">
    <property type="entry name" value="LRR_8"/>
    <property type="match status" value="3"/>
</dbReference>
<evidence type="ECO:0000256" key="1">
    <source>
        <dbReference type="ARBA" id="ARBA00004126"/>
    </source>
</evidence>
<feature type="compositionally biased region" description="Polar residues" evidence="16">
    <location>
        <begin position="1153"/>
        <end position="1167"/>
    </location>
</feature>
<evidence type="ECO:0000256" key="3">
    <source>
        <dbReference type="ARBA" id="ARBA00007772"/>
    </source>
</evidence>
<evidence type="ECO:0000313" key="18">
    <source>
        <dbReference type="Proteomes" id="UP000245341"/>
    </source>
</evidence>
<dbReference type="RefSeq" id="XP_006732594.1">
    <property type="nucleotide sequence ID" value="XM_006732531.2"/>
</dbReference>
<dbReference type="SMART" id="SM00365">
    <property type="entry name" value="LRR_SD22"/>
    <property type="match status" value="7"/>
</dbReference>
<feature type="compositionally biased region" description="Polar residues" evidence="16">
    <location>
        <begin position="1069"/>
        <end position="1085"/>
    </location>
</feature>